<dbReference type="PANTHER" id="PTHR30266">
    <property type="entry name" value="MECHANOSENSITIVE CHANNEL MSCL"/>
    <property type="match status" value="1"/>
</dbReference>
<dbReference type="Gene3D" id="1.10.1200.120">
    <property type="entry name" value="Large-conductance mechanosensitive channel, MscL, domain 1"/>
    <property type="match status" value="1"/>
</dbReference>
<evidence type="ECO:0000256" key="2">
    <source>
        <dbReference type="ARBA" id="ARBA00022692"/>
    </source>
</evidence>
<evidence type="ECO:0000256" key="1">
    <source>
        <dbReference type="ARBA" id="ARBA00004141"/>
    </source>
</evidence>
<gene>
    <name evidence="6" type="ORF">MALL_0252</name>
</gene>
<name>D4XX11_9BACT</name>
<evidence type="ECO:0000256" key="4">
    <source>
        <dbReference type="ARBA" id="ARBA00023136"/>
    </source>
</evidence>
<dbReference type="eggNOG" id="COG1970">
    <property type="taxonomic scope" value="Bacteria"/>
</dbReference>
<keyword evidence="7" id="KW-1185">Reference proteome</keyword>
<dbReference type="Pfam" id="PF01741">
    <property type="entry name" value="MscL"/>
    <property type="match status" value="1"/>
</dbReference>
<dbReference type="RefSeq" id="WP_005683776.1">
    <property type="nucleotide sequence ID" value="NZ_ADNC01000027.1"/>
</dbReference>
<evidence type="ECO:0000256" key="5">
    <source>
        <dbReference type="SAM" id="Phobius"/>
    </source>
</evidence>
<comment type="caution">
    <text evidence="6">The sequence shown here is derived from an EMBL/GenBank/DDBJ whole genome shotgun (WGS) entry which is preliminary data.</text>
</comment>
<dbReference type="EMBL" id="ADNC01000027">
    <property type="protein sequence ID" value="EFF41162.1"/>
    <property type="molecule type" value="Genomic_DNA"/>
</dbReference>
<keyword evidence="4 5" id="KW-0472">Membrane</keyword>
<dbReference type="OrthoDB" id="401231at2"/>
<accession>D4XX11</accession>
<dbReference type="InterPro" id="IPR036019">
    <property type="entry name" value="MscL_channel"/>
</dbReference>
<evidence type="ECO:0000313" key="6">
    <source>
        <dbReference type="EMBL" id="EFF41162.1"/>
    </source>
</evidence>
<dbReference type="Proteomes" id="UP000004757">
    <property type="component" value="Unassembled WGS sequence"/>
</dbReference>
<organism evidence="6 7">
    <name type="scientific">Mycoplasmopsis alligatoris A21JP2</name>
    <dbReference type="NCBI Taxonomy" id="747682"/>
    <lineage>
        <taxon>Bacteria</taxon>
        <taxon>Bacillati</taxon>
        <taxon>Mycoplasmatota</taxon>
        <taxon>Mycoplasmoidales</taxon>
        <taxon>Metamycoplasmataceae</taxon>
        <taxon>Mycoplasmopsis</taxon>
    </lineage>
</organism>
<keyword evidence="2 5" id="KW-0812">Transmembrane</keyword>
<feature type="transmembrane region" description="Helical" evidence="5">
    <location>
        <begin position="63"/>
        <end position="93"/>
    </location>
</feature>
<evidence type="ECO:0000313" key="7">
    <source>
        <dbReference type="Proteomes" id="UP000004757"/>
    </source>
</evidence>
<protein>
    <submittedName>
        <fullName evidence="6">Putative large conductance mechanosensitive channel protein</fullName>
    </submittedName>
</protein>
<keyword evidence="3 5" id="KW-1133">Transmembrane helix</keyword>
<proteinExistence type="predicted"/>
<dbReference type="SUPFAM" id="SSF81330">
    <property type="entry name" value="Gated mechanosensitive channel"/>
    <property type="match status" value="1"/>
</dbReference>
<dbReference type="PANTHER" id="PTHR30266:SF2">
    <property type="entry name" value="LARGE-CONDUCTANCE MECHANOSENSITIVE CHANNEL"/>
    <property type="match status" value="1"/>
</dbReference>
<dbReference type="GO" id="GO:0008381">
    <property type="term" value="F:mechanosensitive monoatomic ion channel activity"/>
    <property type="evidence" value="ECO:0007669"/>
    <property type="project" value="TreeGrafter"/>
</dbReference>
<dbReference type="InterPro" id="IPR037673">
    <property type="entry name" value="MSC/AndL"/>
</dbReference>
<dbReference type="GO" id="GO:0016020">
    <property type="term" value="C:membrane"/>
    <property type="evidence" value="ECO:0007669"/>
    <property type="project" value="UniProtKB-SubCell"/>
</dbReference>
<reference evidence="6 7" key="1">
    <citation type="submission" date="2010-03" db="EMBL/GenBank/DDBJ databases">
        <authorList>
            <person name="Glass J.I."/>
            <person name="Benders G.A."/>
            <person name="Durkin A.S."/>
            <person name="Farmerie W.G."/>
            <person name="Hlavinka K."/>
            <person name="Hostetler J."/>
            <person name="Jackson J."/>
            <person name="May M.A."/>
            <person name="Miller R.H."/>
            <person name="Paralanov V."/>
            <person name="Radune D."/>
            <person name="Szczypinski B."/>
            <person name="Brown D.R."/>
        </authorList>
    </citation>
    <scope>NUCLEOTIDE SEQUENCE [LARGE SCALE GENOMIC DNA]</scope>
    <source>
        <strain evidence="6 7">A21JP2</strain>
    </source>
</reference>
<evidence type="ECO:0000256" key="3">
    <source>
        <dbReference type="ARBA" id="ARBA00022989"/>
    </source>
</evidence>
<dbReference type="AlphaFoldDB" id="D4XX11"/>
<comment type="subcellular location">
    <subcellularLocation>
        <location evidence="1">Membrane</location>
        <topology evidence="1">Multi-pass membrane protein</topology>
    </subcellularLocation>
</comment>
<sequence>MITKSMKQAKDALKKGNIFMLAVAFLIGVVFNAVVTSLANDVIMSAIAKHLGFEELAKMQHNGILYGKFLAAVINFFVVAVFLFFMLTGYFLLVNFKNRKKVVVKEAPKPSTDELILEELKKLNEKLESRK</sequence>
<dbReference type="STRING" id="747682.MALL_0252"/>